<dbReference type="RefSeq" id="XP_003294754.1">
    <property type="nucleotide sequence ID" value="XM_003294706.1"/>
</dbReference>
<accession>F1A510</accession>
<feature type="transmembrane region" description="Helical" evidence="2">
    <location>
        <begin position="350"/>
        <end position="373"/>
    </location>
</feature>
<dbReference type="GeneID" id="10510406"/>
<feature type="transmembrane region" description="Helical" evidence="2">
    <location>
        <begin position="110"/>
        <end position="129"/>
    </location>
</feature>
<keyword evidence="2" id="KW-1133">Transmembrane helix</keyword>
<dbReference type="Proteomes" id="UP000001064">
    <property type="component" value="Unassembled WGS sequence"/>
</dbReference>
<evidence type="ECO:0000256" key="2">
    <source>
        <dbReference type="SAM" id="Phobius"/>
    </source>
</evidence>
<dbReference type="Gene3D" id="1.20.1250.20">
    <property type="entry name" value="MFS general substrate transporter like domains"/>
    <property type="match status" value="2"/>
</dbReference>
<evidence type="ECO:0000313" key="3">
    <source>
        <dbReference type="EMBL" id="EGC28717.1"/>
    </source>
</evidence>
<feature type="transmembrane region" description="Helical" evidence="2">
    <location>
        <begin position="136"/>
        <end position="154"/>
    </location>
</feature>
<feature type="transmembrane region" description="Helical" evidence="2">
    <location>
        <begin position="81"/>
        <end position="104"/>
    </location>
</feature>
<evidence type="ECO:0000256" key="1">
    <source>
        <dbReference type="SAM" id="MobiDB-lite"/>
    </source>
</evidence>
<keyword evidence="2" id="KW-0472">Membrane</keyword>
<gene>
    <name evidence="3" type="ORF">DICPUDRAFT_159808</name>
</gene>
<feature type="transmembrane region" description="Helical" evidence="2">
    <location>
        <begin position="160"/>
        <end position="183"/>
    </location>
</feature>
<dbReference type="EMBL" id="GL871558">
    <property type="protein sequence ID" value="EGC28717.1"/>
    <property type="molecule type" value="Genomic_DNA"/>
</dbReference>
<dbReference type="SUPFAM" id="SSF103473">
    <property type="entry name" value="MFS general substrate transporter"/>
    <property type="match status" value="2"/>
</dbReference>
<feature type="transmembrane region" description="Helical" evidence="2">
    <location>
        <begin position="293"/>
        <end position="311"/>
    </location>
</feature>
<feature type="transmembrane region" description="Helical" evidence="2">
    <location>
        <begin position="220"/>
        <end position="239"/>
    </location>
</feature>
<dbReference type="InterPro" id="IPR036259">
    <property type="entry name" value="MFS_trans_sf"/>
</dbReference>
<dbReference type="KEGG" id="dpp:DICPUDRAFT_159808"/>
<feature type="transmembrane region" description="Helical" evidence="2">
    <location>
        <begin position="412"/>
        <end position="432"/>
    </location>
</feature>
<reference evidence="4" key="1">
    <citation type="journal article" date="2011" name="Genome Biol.">
        <title>Comparative genomics of the social amoebae Dictyostelium discoideum and Dictyostelium purpureum.</title>
        <authorList>
            <consortium name="US DOE Joint Genome Institute (JGI-PGF)"/>
            <person name="Sucgang R."/>
            <person name="Kuo A."/>
            <person name="Tian X."/>
            <person name="Salerno W."/>
            <person name="Parikh A."/>
            <person name="Feasley C.L."/>
            <person name="Dalin E."/>
            <person name="Tu H."/>
            <person name="Huang E."/>
            <person name="Barry K."/>
            <person name="Lindquist E."/>
            <person name="Shapiro H."/>
            <person name="Bruce D."/>
            <person name="Schmutz J."/>
            <person name="Salamov A."/>
            <person name="Fey P."/>
            <person name="Gaudet P."/>
            <person name="Anjard C."/>
            <person name="Babu M.M."/>
            <person name="Basu S."/>
            <person name="Bushmanova Y."/>
            <person name="van der Wel H."/>
            <person name="Katoh-Kurasawa M."/>
            <person name="Dinh C."/>
            <person name="Coutinho P.M."/>
            <person name="Saito T."/>
            <person name="Elias M."/>
            <person name="Schaap P."/>
            <person name="Kay R.R."/>
            <person name="Henrissat B."/>
            <person name="Eichinger L."/>
            <person name="Rivero F."/>
            <person name="Putnam N.H."/>
            <person name="West C.M."/>
            <person name="Loomis W.F."/>
            <person name="Chisholm R.L."/>
            <person name="Shaulsky G."/>
            <person name="Strassmann J.E."/>
            <person name="Queller D.C."/>
            <person name="Kuspa A."/>
            <person name="Grigoriev I.V."/>
        </authorList>
    </citation>
    <scope>NUCLEOTIDE SEQUENCE [LARGE SCALE GENOMIC DNA]</scope>
    <source>
        <strain evidence="4">QSDP1</strain>
    </source>
</reference>
<evidence type="ECO:0000313" key="4">
    <source>
        <dbReference type="Proteomes" id="UP000001064"/>
    </source>
</evidence>
<feature type="region of interest" description="Disordered" evidence="1">
    <location>
        <begin position="11"/>
        <end position="30"/>
    </location>
</feature>
<dbReference type="AlphaFoldDB" id="F1A510"/>
<dbReference type="InParanoid" id="F1A510"/>
<feature type="transmembrane region" description="Helical" evidence="2">
    <location>
        <begin position="323"/>
        <end position="344"/>
    </location>
</feature>
<feature type="transmembrane region" description="Helical" evidence="2">
    <location>
        <begin position="385"/>
        <end position="406"/>
    </location>
</feature>
<keyword evidence="2" id="KW-0812">Transmembrane</keyword>
<protein>
    <submittedName>
        <fullName evidence="3">Uncharacterized protein</fullName>
    </submittedName>
</protein>
<sequence length="441" mass="49489">MYYNQYIPTQQFQPQPQQSDEPLSYINKNNNNSENGPIGVPVAILPPSPVIIQPTISDPLLPNKNNLNINSPSKKLFTDPIFYSVFLGCFSFIASTFSNLISYSSWQTQFNVLGVIISMLSCFLAPILISRIKQKFSMLIGIIVLFIITITLRHSYNRSLISVGISLSAAATQLIMISVFYLLSLTTLESKYKTLLFSLYFLVKYSLSISMQIIPTYNFSNVNLIVPLFILALAFILLLSKPDHLELIKSVYNKKVVECIPGPNVFKNETVSKSIFLTAPIIFYIGLCSYRYITFSYLASALTVIPVGLLVDRYGKKRVFQILLLPGVIFVGLAIVNLFLAYFIGVHYGYNIINTIISISFSVFSSGTMLIIYSMMGEVFPREKLLSGVSTISAFFAIGFLIGYIFNIGAVIYTIGEFVIVLAFIPSSYFFFEYLKNVENK</sequence>
<dbReference type="VEuPathDB" id="AmoebaDB:DICPUDRAFT_159808"/>
<proteinExistence type="predicted"/>
<keyword evidence="4" id="KW-1185">Reference proteome</keyword>
<name>F1A510_DICPU</name>
<organism evidence="3 4">
    <name type="scientific">Dictyostelium purpureum</name>
    <name type="common">Slime mold</name>
    <dbReference type="NCBI Taxonomy" id="5786"/>
    <lineage>
        <taxon>Eukaryota</taxon>
        <taxon>Amoebozoa</taxon>
        <taxon>Evosea</taxon>
        <taxon>Eumycetozoa</taxon>
        <taxon>Dictyostelia</taxon>
        <taxon>Dictyosteliales</taxon>
        <taxon>Dictyosteliaceae</taxon>
        <taxon>Dictyostelium</taxon>
    </lineage>
</organism>